<gene>
    <name evidence="5" type="ORF">Pflav_040420</name>
</gene>
<dbReference type="SMART" id="SM00421">
    <property type="entry name" value="HTH_LUXR"/>
    <property type="match status" value="1"/>
</dbReference>
<proteinExistence type="predicted"/>
<dbReference type="Pfam" id="PF00196">
    <property type="entry name" value="GerE"/>
    <property type="match status" value="1"/>
</dbReference>
<dbReference type="RefSeq" id="WP_173037358.1">
    <property type="nucleotide sequence ID" value="NZ_AP022870.1"/>
</dbReference>
<keyword evidence="1" id="KW-0805">Transcription regulation</keyword>
<dbReference type="PANTHER" id="PTHR44688:SF16">
    <property type="entry name" value="DNA-BINDING TRANSCRIPTIONAL ACTIVATOR DEVR_DOSR"/>
    <property type="match status" value="1"/>
</dbReference>
<dbReference type="GO" id="GO:0003677">
    <property type="term" value="F:DNA binding"/>
    <property type="evidence" value="ECO:0007669"/>
    <property type="project" value="UniProtKB-KW"/>
</dbReference>
<evidence type="ECO:0000259" key="4">
    <source>
        <dbReference type="PROSITE" id="PS50043"/>
    </source>
</evidence>
<evidence type="ECO:0000256" key="3">
    <source>
        <dbReference type="ARBA" id="ARBA00023163"/>
    </source>
</evidence>
<evidence type="ECO:0000256" key="2">
    <source>
        <dbReference type="ARBA" id="ARBA00023125"/>
    </source>
</evidence>
<dbReference type="PANTHER" id="PTHR44688">
    <property type="entry name" value="DNA-BINDING TRANSCRIPTIONAL ACTIVATOR DEVR_DOSR"/>
    <property type="match status" value="1"/>
</dbReference>
<feature type="domain" description="HTH luxR-type" evidence="4">
    <location>
        <begin position="261"/>
        <end position="326"/>
    </location>
</feature>
<dbReference type="PROSITE" id="PS50043">
    <property type="entry name" value="HTH_LUXR_2"/>
    <property type="match status" value="1"/>
</dbReference>
<sequence length="345" mass="37703">MRSGAFEIATEVASVAAAPARVAERAEALLSPIRRVVPFEAARVYLLDMERRAEHSLFFEGYDEKVRSYLDSPHHLDDIELLGLHRSGPPMRLRDLSVPREEIRSWAEYLTPAGFREGIGVRLTTSDGRYIGIMAVYTDTAAHPTDGARHLLGSLSTTMADALDPLRSISAAGRLVRDAGAGVLLARDGRTQALPGLSDHAILARGSRLLDVARRQLDGMAHAAFLCPYDADGEDRHLRVTVLACPDLPPAHVIAAVVVAPAGDLGRLTRRELEVLGLVVEGCSNRRIASAFQLTERTVATHLEHILAKLDAPTRTLAAVYALRRGLYIPRSLHRAAPHRNERAR</sequence>
<evidence type="ECO:0000256" key="1">
    <source>
        <dbReference type="ARBA" id="ARBA00023015"/>
    </source>
</evidence>
<protein>
    <recommendedName>
        <fullName evidence="4">HTH luxR-type domain-containing protein</fullName>
    </recommendedName>
</protein>
<dbReference type="AlphaFoldDB" id="A0A6F8XUU6"/>
<dbReference type="PRINTS" id="PR00038">
    <property type="entry name" value="HTHLUXR"/>
</dbReference>
<keyword evidence="2" id="KW-0238">DNA-binding</keyword>
<dbReference type="KEGG" id="pfla:Pflav_040420"/>
<evidence type="ECO:0000313" key="6">
    <source>
        <dbReference type="Proteomes" id="UP000502508"/>
    </source>
</evidence>
<dbReference type="EMBL" id="AP022870">
    <property type="protein sequence ID" value="BCB77632.1"/>
    <property type="molecule type" value="Genomic_DNA"/>
</dbReference>
<name>A0A6F8XUU6_9ACTN</name>
<accession>A0A6F8XUU6</accession>
<dbReference type="PROSITE" id="PS00622">
    <property type="entry name" value="HTH_LUXR_1"/>
    <property type="match status" value="1"/>
</dbReference>
<dbReference type="Gene3D" id="1.10.10.10">
    <property type="entry name" value="Winged helix-like DNA-binding domain superfamily/Winged helix DNA-binding domain"/>
    <property type="match status" value="1"/>
</dbReference>
<dbReference type="CDD" id="cd06170">
    <property type="entry name" value="LuxR_C_like"/>
    <property type="match status" value="1"/>
</dbReference>
<dbReference type="Gene3D" id="3.30.450.40">
    <property type="match status" value="1"/>
</dbReference>
<reference evidence="5 6" key="2">
    <citation type="submission" date="2020-03" db="EMBL/GenBank/DDBJ databases">
        <authorList>
            <person name="Ichikawa N."/>
            <person name="Kimura A."/>
            <person name="Kitahashi Y."/>
            <person name="Uohara A."/>
        </authorList>
    </citation>
    <scope>NUCLEOTIDE SEQUENCE [LARGE SCALE GENOMIC DNA]</scope>
    <source>
        <strain evidence="5 6">NBRC 107702</strain>
    </source>
</reference>
<dbReference type="SUPFAM" id="SSF55781">
    <property type="entry name" value="GAF domain-like"/>
    <property type="match status" value="1"/>
</dbReference>
<reference evidence="5 6" key="1">
    <citation type="submission" date="2020-03" db="EMBL/GenBank/DDBJ databases">
        <title>Whole genome shotgun sequence of Phytohabitans flavus NBRC 107702.</title>
        <authorList>
            <person name="Komaki H."/>
            <person name="Tamura T."/>
        </authorList>
    </citation>
    <scope>NUCLEOTIDE SEQUENCE [LARGE SCALE GENOMIC DNA]</scope>
    <source>
        <strain evidence="5 6">NBRC 107702</strain>
    </source>
</reference>
<keyword evidence="6" id="KW-1185">Reference proteome</keyword>
<dbReference type="GO" id="GO:0006355">
    <property type="term" value="P:regulation of DNA-templated transcription"/>
    <property type="evidence" value="ECO:0007669"/>
    <property type="project" value="InterPro"/>
</dbReference>
<dbReference type="Proteomes" id="UP000502508">
    <property type="component" value="Chromosome"/>
</dbReference>
<dbReference type="InterPro" id="IPR029016">
    <property type="entry name" value="GAF-like_dom_sf"/>
</dbReference>
<evidence type="ECO:0000313" key="5">
    <source>
        <dbReference type="EMBL" id="BCB77632.1"/>
    </source>
</evidence>
<dbReference type="InterPro" id="IPR036388">
    <property type="entry name" value="WH-like_DNA-bd_sf"/>
</dbReference>
<dbReference type="InterPro" id="IPR000792">
    <property type="entry name" value="Tscrpt_reg_LuxR_C"/>
</dbReference>
<organism evidence="5 6">
    <name type="scientific">Phytohabitans flavus</name>
    <dbReference type="NCBI Taxonomy" id="1076124"/>
    <lineage>
        <taxon>Bacteria</taxon>
        <taxon>Bacillati</taxon>
        <taxon>Actinomycetota</taxon>
        <taxon>Actinomycetes</taxon>
        <taxon>Micromonosporales</taxon>
        <taxon>Micromonosporaceae</taxon>
    </lineage>
</organism>
<keyword evidence="3" id="KW-0804">Transcription</keyword>
<dbReference type="InterPro" id="IPR016032">
    <property type="entry name" value="Sig_transdc_resp-reg_C-effctor"/>
</dbReference>
<dbReference type="SUPFAM" id="SSF46894">
    <property type="entry name" value="C-terminal effector domain of the bipartite response regulators"/>
    <property type="match status" value="1"/>
</dbReference>